<sequence>MNDRLIRDLRVPKMNASSTMAEAADAIEELRLLEEADLNEIEHLRSLITAWADADDAVSRDDYVNTLRAREQARDALRQAVGR</sequence>
<protein>
    <submittedName>
        <fullName evidence="1">Uncharacterized protein</fullName>
    </submittedName>
</protein>
<dbReference type="EMBL" id="LR798235">
    <property type="protein sequence ID" value="CAB5212762.1"/>
    <property type="molecule type" value="Genomic_DNA"/>
</dbReference>
<reference evidence="1" key="1">
    <citation type="submission" date="2020-05" db="EMBL/GenBank/DDBJ databases">
        <authorList>
            <person name="Chiriac C."/>
            <person name="Salcher M."/>
            <person name="Ghai R."/>
            <person name="Kavagutti S V."/>
        </authorList>
    </citation>
    <scope>NUCLEOTIDE SEQUENCE</scope>
</reference>
<evidence type="ECO:0000313" key="1">
    <source>
        <dbReference type="EMBL" id="CAB5212762.1"/>
    </source>
</evidence>
<name>A0A6J7WIS6_9CAUD</name>
<proteinExistence type="predicted"/>
<organism evidence="1">
    <name type="scientific">uncultured Caudovirales phage</name>
    <dbReference type="NCBI Taxonomy" id="2100421"/>
    <lineage>
        <taxon>Viruses</taxon>
        <taxon>Duplodnaviria</taxon>
        <taxon>Heunggongvirae</taxon>
        <taxon>Uroviricota</taxon>
        <taxon>Caudoviricetes</taxon>
        <taxon>Peduoviridae</taxon>
        <taxon>Maltschvirus</taxon>
        <taxon>Maltschvirus maltsch</taxon>
    </lineage>
</organism>
<gene>
    <name evidence="1" type="ORF">UFOVP196_51</name>
</gene>
<accession>A0A6J7WIS6</accession>